<dbReference type="EMBL" id="CAADIL010000027">
    <property type="protein sequence ID" value="VFR79534.1"/>
    <property type="molecule type" value="Genomic_DNA"/>
</dbReference>
<reference evidence="1" key="1">
    <citation type="submission" date="2019-03" db="EMBL/GenBank/DDBJ databases">
        <authorList>
            <person name="Danneels B."/>
        </authorList>
    </citation>
    <scope>NUCLEOTIDE SEQUENCE</scope>
</reference>
<sequence length="324" mass="35013">MTTADGTAQWLRKASLIVGGDDALDLSGLRFTFDVQRGDQQTPNSVRIKVYNPSDDTVWRAMNEFTRLVLQAGYEGNYGIIFDGSIVQARRGRENGTDGYLDLVAADGDSAYNFAFVNTTLAAGAGMTEQVDAALAQMAPHGVTRGYLAALPAERLPRGKVMFGLARDFLRGVAKSANCVWSIQDGQAVMVPETSYLPGDIPVVSARSGMIGSPSRDEKGIKVTMLLNPSIRIASLIRIDHRYLAQQPEASLSSKQDDDAAKRLLRSRLQHDGYYYVMSATHRGDTGGGDWYTEALCLAADSSALPEALEGFQRSVTPPAVIPT</sequence>
<protein>
    <recommendedName>
        <fullName evidence="6">Bacteriophage protein</fullName>
    </recommendedName>
</protein>
<dbReference type="EMBL" id="CAADIJ010000029">
    <property type="protein sequence ID" value="VFR89635.1"/>
    <property type="molecule type" value="Genomic_DNA"/>
</dbReference>
<dbReference type="EMBL" id="CAADIB010000016">
    <property type="protein sequence ID" value="VFR36419.1"/>
    <property type="molecule type" value="Genomic_DNA"/>
</dbReference>
<proteinExistence type="predicted"/>
<dbReference type="EMBL" id="CAADHZ010000024">
    <property type="protein sequence ID" value="VFR31927.1"/>
    <property type="molecule type" value="Genomic_DNA"/>
</dbReference>
<evidence type="ECO:0000313" key="5">
    <source>
        <dbReference type="EMBL" id="VFR89635.1"/>
    </source>
</evidence>
<evidence type="ECO:0000313" key="3">
    <source>
        <dbReference type="EMBL" id="VFR43436.1"/>
    </source>
</evidence>
<dbReference type="AlphaFoldDB" id="A0A484Q4U9"/>
<evidence type="ECO:0000313" key="1">
    <source>
        <dbReference type="EMBL" id="VFR31927.1"/>
    </source>
</evidence>
<evidence type="ECO:0000313" key="2">
    <source>
        <dbReference type="EMBL" id="VFR36419.1"/>
    </source>
</evidence>
<dbReference type="EMBL" id="CAADIC010000029">
    <property type="protein sequence ID" value="VFR43436.1"/>
    <property type="molecule type" value="Genomic_DNA"/>
</dbReference>
<organism evidence="1">
    <name type="scientific">plant metagenome</name>
    <dbReference type="NCBI Taxonomy" id="1297885"/>
    <lineage>
        <taxon>unclassified sequences</taxon>
        <taxon>metagenomes</taxon>
        <taxon>organismal metagenomes</taxon>
    </lineage>
</organism>
<evidence type="ECO:0008006" key="6">
    <source>
        <dbReference type="Google" id="ProtNLM"/>
    </source>
</evidence>
<gene>
    <name evidence="3" type="ORF">ANDA3_3083</name>
    <name evidence="1" type="ORF">ANDO1_3051</name>
    <name evidence="2" type="ORF">ANDO2_2913</name>
    <name evidence="4" type="ORF">DAR2_2951</name>
    <name evidence="5" type="ORF">DAR3_2949</name>
</gene>
<dbReference type="NCBIfam" id="NF047561">
    <property type="entry name" value="orf58_phage_fam"/>
    <property type="match status" value="1"/>
</dbReference>
<name>A0A484Q4U9_9ZZZZ</name>
<accession>A0A484Q4U9</accession>
<evidence type="ECO:0000313" key="4">
    <source>
        <dbReference type="EMBL" id="VFR79534.1"/>
    </source>
</evidence>